<dbReference type="GO" id="GO:0004930">
    <property type="term" value="F:G protein-coupled receptor activity"/>
    <property type="evidence" value="ECO:0007669"/>
    <property type="project" value="UniProtKB-KW"/>
</dbReference>
<dbReference type="PANTHER" id="PTHR24246:SF27">
    <property type="entry name" value="ADENOSINE RECEPTOR, ISOFORM A"/>
    <property type="match status" value="1"/>
</dbReference>
<evidence type="ECO:0000256" key="6">
    <source>
        <dbReference type="ARBA" id="ARBA00023136"/>
    </source>
</evidence>
<keyword evidence="9" id="KW-0807">Transducer</keyword>
<dbReference type="Pfam" id="PF00001">
    <property type="entry name" value="7tm_1"/>
    <property type="match status" value="1"/>
</dbReference>
<feature type="transmembrane region" description="Helical" evidence="10">
    <location>
        <begin position="293"/>
        <end position="317"/>
    </location>
</feature>
<feature type="transmembrane region" description="Helical" evidence="10">
    <location>
        <begin position="121"/>
        <end position="145"/>
    </location>
</feature>
<evidence type="ECO:0000259" key="11">
    <source>
        <dbReference type="PROSITE" id="PS50262"/>
    </source>
</evidence>
<dbReference type="PROSITE" id="PS50262">
    <property type="entry name" value="G_PROTEIN_RECEP_F1_2"/>
    <property type="match status" value="1"/>
</dbReference>
<feature type="transmembrane region" description="Helical" evidence="10">
    <location>
        <begin position="88"/>
        <end position="109"/>
    </location>
</feature>
<comment type="caution">
    <text evidence="12">The sequence shown here is derived from an EMBL/GenBank/DDBJ whole genome shotgun (WGS) entry which is preliminary data.</text>
</comment>
<feature type="transmembrane region" description="Helical" evidence="10">
    <location>
        <begin position="240"/>
        <end position="258"/>
    </location>
</feature>
<dbReference type="PANTHER" id="PTHR24246">
    <property type="entry name" value="OLFACTORY RECEPTOR AND ADENOSINE RECEPTOR"/>
    <property type="match status" value="1"/>
</dbReference>
<feature type="transmembrane region" description="Helical" evidence="10">
    <location>
        <begin position="337"/>
        <end position="354"/>
    </location>
</feature>
<evidence type="ECO:0000256" key="9">
    <source>
        <dbReference type="ARBA" id="ARBA00023224"/>
    </source>
</evidence>
<dbReference type="SUPFAM" id="SSF81321">
    <property type="entry name" value="Family A G protein-coupled receptor-like"/>
    <property type="match status" value="1"/>
</dbReference>
<evidence type="ECO:0000256" key="8">
    <source>
        <dbReference type="ARBA" id="ARBA00023180"/>
    </source>
</evidence>
<keyword evidence="2" id="KW-1003">Cell membrane</keyword>
<dbReference type="InterPro" id="IPR000276">
    <property type="entry name" value="GPCR_Rhodpsn"/>
</dbReference>
<evidence type="ECO:0000313" key="12">
    <source>
        <dbReference type="EMBL" id="RMX60280.1"/>
    </source>
</evidence>
<evidence type="ECO:0000256" key="10">
    <source>
        <dbReference type="SAM" id="Phobius"/>
    </source>
</evidence>
<keyword evidence="6 10" id="KW-0472">Membrane</keyword>
<dbReference type="Proteomes" id="UP000275408">
    <property type="component" value="Unassembled WGS sequence"/>
</dbReference>
<feature type="domain" description="G-protein coupled receptors family 1 profile" evidence="11">
    <location>
        <begin position="100"/>
        <end position="352"/>
    </location>
</feature>
<evidence type="ECO:0000256" key="2">
    <source>
        <dbReference type="ARBA" id="ARBA00022475"/>
    </source>
</evidence>
<reference evidence="12 13" key="1">
    <citation type="journal article" date="2018" name="Sci. Rep.">
        <title>Comparative analysis of the Pocillopora damicornis genome highlights role of immune system in coral evolution.</title>
        <authorList>
            <person name="Cunning R."/>
            <person name="Bay R.A."/>
            <person name="Gillette P."/>
            <person name="Baker A.C."/>
            <person name="Traylor-Knowles N."/>
        </authorList>
    </citation>
    <scope>NUCLEOTIDE SEQUENCE [LARGE SCALE GENOMIC DNA]</scope>
    <source>
        <strain evidence="12">RSMAS</strain>
        <tissue evidence="12">Whole animal</tissue>
    </source>
</reference>
<dbReference type="AlphaFoldDB" id="A0A3M6V343"/>
<feature type="transmembrane region" description="Helical" evidence="10">
    <location>
        <begin position="165"/>
        <end position="183"/>
    </location>
</feature>
<keyword evidence="4 10" id="KW-1133">Transmembrane helix</keyword>
<dbReference type="CDD" id="cd00637">
    <property type="entry name" value="7tm_classA_rhodopsin-like"/>
    <property type="match status" value="1"/>
</dbReference>
<proteinExistence type="predicted"/>
<evidence type="ECO:0000256" key="7">
    <source>
        <dbReference type="ARBA" id="ARBA00023170"/>
    </source>
</evidence>
<keyword evidence="7" id="KW-0675">Receptor</keyword>
<keyword evidence="8" id="KW-0325">Glycoprotein</keyword>
<dbReference type="Gene3D" id="1.20.1070.10">
    <property type="entry name" value="Rhodopsin 7-helix transmembrane proteins"/>
    <property type="match status" value="1"/>
</dbReference>
<keyword evidence="3 10" id="KW-0812">Transmembrane</keyword>
<keyword evidence="5" id="KW-0297">G-protein coupled receptor</keyword>
<dbReference type="InterPro" id="IPR017452">
    <property type="entry name" value="GPCR_Rhodpsn_7TM"/>
</dbReference>
<evidence type="ECO:0000256" key="4">
    <source>
        <dbReference type="ARBA" id="ARBA00022989"/>
    </source>
</evidence>
<keyword evidence="13" id="KW-1185">Reference proteome</keyword>
<dbReference type="EMBL" id="RCHS01000202">
    <property type="protein sequence ID" value="RMX60280.1"/>
    <property type="molecule type" value="Genomic_DNA"/>
</dbReference>
<dbReference type="PRINTS" id="PR00237">
    <property type="entry name" value="GPCRRHODOPSN"/>
</dbReference>
<accession>A0A3M6V343</accession>
<evidence type="ECO:0000256" key="3">
    <source>
        <dbReference type="ARBA" id="ARBA00022692"/>
    </source>
</evidence>
<comment type="subcellular location">
    <subcellularLocation>
        <location evidence="1">Cell membrane</location>
        <topology evidence="1">Multi-pass membrane protein</topology>
    </subcellularLocation>
</comment>
<name>A0A3M6V343_POCDA</name>
<evidence type="ECO:0000256" key="5">
    <source>
        <dbReference type="ARBA" id="ARBA00023040"/>
    </source>
</evidence>
<evidence type="ECO:0000256" key="1">
    <source>
        <dbReference type="ARBA" id="ARBA00004651"/>
    </source>
</evidence>
<organism evidence="12 13">
    <name type="scientific">Pocillopora damicornis</name>
    <name type="common">Cauliflower coral</name>
    <name type="synonym">Millepora damicornis</name>
    <dbReference type="NCBI Taxonomy" id="46731"/>
    <lineage>
        <taxon>Eukaryota</taxon>
        <taxon>Metazoa</taxon>
        <taxon>Cnidaria</taxon>
        <taxon>Anthozoa</taxon>
        <taxon>Hexacorallia</taxon>
        <taxon>Scleractinia</taxon>
        <taxon>Astrocoeniina</taxon>
        <taxon>Pocilloporidae</taxon>
        <taxon>Pocillopora</taxon>
    </lineage>
</organism>
<dbReference type="OrthoDB" id="5955379at2759"/>
<sequence length="393" mass="44171">MDDIAPFSVKFHYVFIFNSPGKSGHIASIMKPENADAFAKNKKQKIKQKNNVDEQQAKRIRSNSFIQHKFSLTIKRTFEKSLCLGTGITFAALIFIISIPNAIILVTLYRNPLRCFRKTFTVFLAFITATDLFVGSVVCTGLAITRFLCSLRGKQFPGEGDIPTILGYIGINSSILMVTAMSVDRLVSVVCPHFYLNTVKPKTLVSCNSIIVIFSAIFACLQLAGIPIAVYISIDIHLHTTFPLITTSLSYLGIFFVLRKRARVDFQRREANSTNAYLSDMRTITRVKKERKFVTTSFLILLFLIISLIPYFASILVDANCSGCRGKKWLIVLRESSVVFLFLNSTVNPLLTTFRINELKQSLRIVIRVQKQEDVSSFGSSVQQKTKRNTASV</sequence>
<protein>
    <recommendedName>
        <fullName evidence="11">G-protein coupled receptors family 1 profile domain-containing protein</fullName>
    </recommendedName>
</protein>
<feature type="transmembrane region" description="Helical" evidence="10">
    <location>
        <begin position="204"/>
        <end position="234"/>
    </location>
</feature>
<gene>
    <name evidence="12" type="ORF">pdam_00021446</name>
</gene>
<dbReference type="GO" id="GO:0005886">
    <property type="term" value="C:plasma membrane"/>
    <property type="evidence" value="ECO:0007669"/>
    <property type="project" value="UniProtKB-SubCell"/>
</dbReference>
<evidence type="ECO:0000313" key="13">
    <source>
        <dbReference type="Proteomes" id="UP000275408"/>
    </source>
</evidence>